<dbReference type="PANTHER" id="PTHR11595">
    <property type="entry name" value="EF-HAND AND COILED-COIL DOMAIN-CONTAINING FAMILY MEMBER"/>
    <property type="match status" value="1"/>
</dbReference>
<feature type="compositionally biased region" description="Polar residues" evidence="4">
    <location>
        <begin position="43"/>
        <end position="54"/>
    </location>
</feature>
<dbReference type="InterPro" id="IPR014038">
    <property type="entry name" value="EF1B_bsu/dsu_GNE"/>
</dbReference>
<sequence length="276" mass="29781">MSAALACETVWYEKWRCDDAEREHYTRLGGGVPQTGGSPVKTAPQSDSSASSIVEQIAQARKQIQKSLQSNASAKSSPAAGPPCSQIAARIQSLENENKELRKVTQDLQALVKKLDSRVSALEGSSGTSGAPPAKVAAPPAADSGDADEDFELFGDEDDDEVDEAAEKLKAERVAAYQAKLATKKVVIAKSNIILDVKPWDDETDMVALEKCVRSIEMDGLLWGASKLVPVGYGIKKLQISCVVEDDKVSMDDVEEQILAHEDFIQSMDIVVFNKI</sequence>
<evidence type="ECO:0000256" key="2">
    <source>
        <dbReference type="ARBA" id="ARBA00022768"/>
    </source>
</evidence>
<evidence type="ECO:0000313" key="7">
    <source>
        <dbReference type="Proteomes" id="UP001209878"/>
    </source>
</evidence>
<keyword evidence="7" id="KW-1185">Reference proteome</keyword>
<feature type="compositionally biased region" description="Low complexity" evidence="4">
    <location>
        <begin position="131"/>
        <end position="144"/>
    </location>
</feature>
<feature type="domain" description="Translation elongation factor EF1B beta/delta subunit guanine nucleotide exchange" evidence="5">
    <location>
        <begin position="190"/>
        <end position="276"/>
    </location>
</feature>
<feature type="region of interest" description="Disordered" evidence="4">
    <location>
        <begin position="26"/>
        <end position="86"/>
    </location>
</feature>
<reference evidence="6" key="1">
    <citation type="journal article" date="2023" name="Mol. Biol. Evol.">
        <title>Third-Generation Sequencing Reveals the Adaptive Role of the Epigenome in Three Deep-Sea Polychaetes.</title>
        <authorList>
            <person name="Perez M."/>
            <person name="Aroh O."/>
            <person name="Sun Y."/>
            <person name="Lan Y."/>
            <person name="Juniper S.K."/>
            <person name="Young C.R."/>
            <person name="Angers B."/>
            <person name="Qian P.Y."/>
        </authorList>
    </citation>
    <scope>NUCLEOTIDE SEQUENCE</scope>
    <source>
        <strain evidence="6">R07B-5</strain>
    </source>
</reference>
<dbReference type="InterPro" id="IPR018940">
    <property type="entry name" value="EF-1_beta_acid_region_euk"/>
</dbReference>
<dbReference type="EMBL" id="JAODUO010001194">
    <property type="protein sequence ID" value="KAK2169273.1"/>
    <property type="molecule type" value="Genomic_DNA"/>
</dbReference>
<comment type="caution">
    <text evidence="6">The sequence shown here is derived from an EMBL/GenBank/DDBJ whole genome shotgun (WGS) entry which is preliminary data.</text>
</comment>
<dbReference type="GO" id="GO:0005085">
    <property type="term" value="F:guanyl-nucleotide exchange factor activity"/>
    <property type="evidence" value="ECO:0007669"/>
    <property type="project" value="TreeGrafter"/>
</dbReference>
<dbReference type="FunFam" id="3.30.70.60:FF:000001">
    <property type="entry name" value="Elongation factor 1-beta 1 like"/>
    <property type="match status" value="1"/>
</dbReference>
<dbReference type="InterPro" id="IPR014717">
    <property type="entry name" value="Transl_elong_EF1B/ribsomal_bS6"/>
</dbReference>
<dbReference type="SUPFAM" id="SSF54984">
    <property type="entry name" value="eEF-1beta-like"/>
    <property type="match status" value="1"/>
</dbReference>
<feature type="region of interest" description="Disordered" evidence="4">
    <location>
        <begin position="122"/>
        <end position="149"/>
    </location>
</feature>
<dbReference type="GO" id="GO:0005829">
    <property type="term" value="C:cytosol"/>
    <property type="evidence" value="ECO:0007669"/>
    <property type="project" value="TreeGrafter"/>
</dbReference>
<dbReference type="Proteomes" id="UP001209878">
    <property type="component" value="Unassembled WGS sequence"/>
</dbReference>
<name>A0AAD9KF04_RIDPI</name>
<dbReference type="AlphaFoldDB" id="A0AAD9KF04"/>
<dbReference type="Pfam" id="PF10587">
    <property type="entry name" value="EF-1_beta_acid"/>
    <property type="match status" value="1"/>
</dbReference>
<dbReference type="Gene3D" id="3.30.70.60">
    <property type="match status" value="1"/>
</dbReference>
<accession>A0AAD9KF04</accession>
<dbReference type="InterPro" id="IPR036219">
    <property type="entry name" value="eEF-1beta-like_sf"/>
</dbReference>
<comment type="similarity">
    <text evidence="1">Belongs to the EF-1-beta/EF-1-delta family.</text>
</comment>
<dbReference type="CDD" id="cd00292">
    <property type="entry name" value="EF1B"/>
    <property type="match status" value="1"/>
</dbReference>
<keyword evidence="3" id="KW-0648">Protein biosynthesis</keyword>
<evidence type="ECO:0000256" key="4">
    <source>
        <dbReference type="SAM" id="MobiDB-lite"/>
    </source>
</evidence>
<dbReference type="GO" id="GO:0005853">
    <property type="term" value="C:eukaryotic translation elongation factor 1 complex"/>
    <property type="evidence" value="ECO:0007669"/>
    <property type="project" value="InterPro"/>
</dbReference>
<gene>
    <name evidence="6" type="ORF">NP493_1197g00015</name>
</gene>
<keyword evidence="2" id="KW-0251">Elongation factor</keyword>
<feature type="compositionally biased region" description="Low complexity" evidence="4">
    <location>
        <begin position="70"/>
        <end position="85"/>
    </location>
</feature>
<evidence type="ECO:0000256" key="3">
    <source>
        <dbReference type="ARBA" id="ARBA00022917"/>
    </source>
</evidence>
<dbReference type="InterPro" id="IPR049720">
    <property type="entry name" value="EF1B_bsu/dsu"/>
</dbReference>
<proteinExistence type="inferred from homology"/>
<dbReference type="GO" id="GO:0003746">
    <property type="term" value="F:translation elongation factor activity"/>
    <property type="evidence" value="ECO:0007669"/>
    <property type="project" value="UniProtKB-KW"/>
</dbReference>
<dbReference type="SMART" id="SM00888">
    <property type="entry name" value="EF1_GNE"/>
    <property type="match status" value="1"/>
</dbReference>
<protein>
    <recommendedName>
        <fullName evidence="5">Translation elongation factor EF1B beta/delta subunit guanine nucleotide exchange domain-containing protein</fullName>
    </recommendedName>
</protein>
<dbReference type="Pfam" id="PF00736">
    <property type="entry name" value="EF1_GNE"/>
    <property type="match status" value="1"/>
</dbReference>
<evidence type="ECO:0000259" key="5">
    <source>
        <dbReference type="SMART" id="SM00888"/>
    </source>
</evidence>
<evidence type="ECO:0000256" key="1">
    <source>
        <dbReference type="ARBA" id="ARBA00007411"/>
    </source>
</evidence>
<evidence type="ECO:0000313" key="6">
    <source>
        <dbReference type="EMBL" id="KAK2169273.1"/>
    </source>
</evidence>
<dbReference type="PANTHER" id="PTHR11595:SF21">
    <property type="entry name" value="ELONGATION FACTOR 1-BETA"/>
    <property type="match status" value="1"/>
</dbReference>
<organism evidence="6 7">
    <name type="scientific">Ridgeia piscesae</name>
    <name type="common">Tubeworm</name>
    <dbReference type="NCBI Taxonomy" id="27915"/>
    <lineage>
        <taxon>Eukaryota</taxon>
        <taxon>Metazoa</taxon>
        <taxon>Spiralia</taxon>
        <taxon>Lophotrochozoa</taxon>
        <taxon>Annelida</taxon>
        <taxon>Polychaeta</taxon>
        <taxon>Sedentaria</taxon>
        <taxon>Canalipalpata</taxon>
        <taxon>Sabellida</taxon>
        <taxon>Siboglinidae</taxon>
        <taxon>Ridgeia</taxon>
    </lineage>
</organism>